<dbReference type="RefSeq" id="WP_279248372.1">
    <property type="nucleotide sequence ID" value="NZ_SHNO01000001.1"/>
</dbReference>
<keyword evidence="1" id="KW-1133">Transmembrane helix</keyword>
<feature type="transmembrane region" description="Helical" evidence="1">
    <location>
        <begin position="12"/>
        <end position="33"/>
    </location>
</feature>
<evidence type="ECO:0000313" key="3">
    <source>
        <dbReference type="Proteomes" id="UP001143304"/>
    </source>
</evidence>
<organism evidence="2 3">
    <name type="scientific">Candidatus Marimicrobium litorale</name>
    <dbReference type="NCBI Taxonomy" id="2518991"/>
    <lineage>
        <taxon>Bacteria</taxon>
        <taxon>Pseudomonadati</taxon>
        <taxon>Pseudomonadota</taxon>
        <taxon>Gammaproteobacteria</taxon>
        <taxon>Cellvibrionales</taxon>
        <taxon>Halieaceae</taxon>
        <taxon>Marimicrobium</taxon>
    </lineage>
</organism>
<dbReference type="Pfam" id="PF16137">
    <property type="entry name" value="DUF4845"/>
    <property type="match status" value="1"/>
</dbReference>
<keyword evidence="1" id="KW-0812">Transmembrane</keyword>
<reference evidence="2" key="1">
    <citation type="submission" date="2019-02" db="EMBL/GenBank/DDBJ databases">
        <authorList>
            <person name="Li S.-H."/>
        </authorList>
    </citation>
    <scope>NUCLEOTIDE SEQUENCE</scope>
    <source>
        <strain evidence="2">IMCC11814</strain>
    </source>
</reference>
<gene>
    <name evidence="2" type="ORF">EYC82_04615</name>
</gene>
<sequence length="132" mass="15369">MITRSRQHGMGIVGILGVLAMLGFFAMCIIKMIPPYSEFISIRDIVVDIVKDPESVEKSSSEIRRKVDYTFNTNQIYELNWKEVEVYRKKGKHYIDARYEVRMPILWRIDAVLKFDDLLFEIGDPTPLTTPP</sequence>
<evidence type="ECO:0000256" key="1">
    <source>
        <dbReference type="SAM" id="Phobius"/>
    </source>
</evidence>
<evidence type="ECO:0000313" key="2">
    <source>
        <dbReference type="EMBL" id="MCX2976630.1"/>
    </source>
</evidence>
<keyword evidence="3" id="KW-1185">Reference proteome</keyword>
<comment type="caution">
    <text evidence="2">The sequence shown here is derived from an EMBL/GenBank/DDBJ whole genome shotgun (WGS) entry which is preliminary data.</text>
</comment>
<accession>A0ABT3T2Z7</accession>
<dbReference type="EMBL" id="SHNO01000001">
    <property type="protein sequence ID" value="MCX2976630.1"/>
    <property type="molecule type" value="Genomic_DNA"/>
</dbReference>
<proteinExistence type="predicted"/>
<protein>
    <submittedName>
        <fullName evidence="2">DUF4845 domain-containing protein</fullName>
    </submittedName>
</protein>
<dbReference type="InterPro" id="IPR032314">
    <property type="entry name" value="DUF4845"/>
</dbReference>
<name>A0ABT3T2Z7_9GAMM</name>
<keyword evidence="1" id="KW-0472">Membrane</keyword>
<dbReference type="Proteomes" id="UP001143304">
    <property type="component" value="Unassembled WGS sequence"/>
</dbReference>